<dbReference type="PROSITE" id="PS51005">
    <property type="entry name" value="NAC"/>
    <property type="match status" value="1"/>
</dbReference>
<keyword evidence="1" id="KW-0805">Transcription regulation</keyword>
<dbReference type="EMBL" id="CACTIH010005732">
    <property type="protein sequence ID" value="CAA3001096.1"/>
    <property type="molecule type" value="Genomic_DNA"/>
</dbReference>
<evidence type="ECO:0000256" key="1">
    <source>
        <dbReference type="ARBA" id="ARBA00023015"/>
    </source>
</evidence>
<feature type="domain" description="NAC" evidence="5">
    <location>
        <begin position="16"/>
        <end position="166"/>
    </location>
</feature>
<proteinExistence type="predicted"/>
<dbReference type="GO" id="GO:0000976">
    <property type="term" value="F:transcription cis-regulatory region binding"/>
    <property type="evidence" value="ECO:0007669"/>
    <property type="project" value="UniProtKB-ARBA"/>
</dbReference>
<evidence type="ECO:0000259" key="5">
    <source>
        <dbReference type="PROSITE" id="PS51005"/>
    </source>
</evidence>
<organism evidence="7 8">
    <name type="scientific">Olea europaea subsp. europaea</name>
    <dbReference type="NCBI Taxonomy" id="158383"/>
    <lineage>
        <taxon>Eukaryota</taxon>
        <taxon>Viridiplantae</taxon>
        <taxon>Streptophyta</taxon>
        <taxon>Embryophyta</taxon>
        <taxon>Tracheophyta</taxon>
        <taxon>Spermatophyta</taxon>
        <taxon>Magnoliopsida</taxon>
        <taxon>eudicotyledons</taxon>
        <taxon>Gunneridae</taxon>
        <taxon>Pentapetalae</taxon>
        <taxon>asterids</taxon>
        <taxon>lamiids</taxon>
        <taxon>Lamiales</taxon>
        <taxon>Oleaceae</taxon>
        <taxon>Oleeae</taxon>
        <taxon>Olea</taxon>
    </lineage>
</organism>
<dbReference type="PANTHER" id="PTHR31744:SF219">
    <property type="entry name" value="NAC DOMAIN-CONTAINING PROTEIN 4"/>
    <property type="match status" value="1"/>
</dbReference>
<keyword evidence="3" id="KW-0804">Transcription</keyword>
<dbReference type="EMBL" id="CACTIH010010826">
    <property type="protein sequence ID" value="CAA3033731.1"/>
    <property type="molecule type" value="Genomic_DNA"/>
</dbReference>
<dbReference type="Gramene" id="OE9A034172T1">
    <property type="protein sequence ID" value="OE9A034172C1"/>
    <property type="gene ID" value="OE9A034172"/>
</dbReference>
<dbReference type="GO" id="GO:0006355">
    <property type="term" value="P:regulation of DNA-templated transcription"/>
    <property type="evidence" value="ECO:0007669"/>
    <property type="project" value="InterPro"/>
</dbReference>
<dbReference type="OrthoDB" id="1424968at2759"/>
<dbReference type="InterPro" id="IPR003441">
    <property type="entry name" value="NAC-dom"/>
</dbReference>
<dbReference type="Proteomes" id="UP000594638">
    <property type="component" value="Unassembled WGS sequence"/>
</dbReference>
<dbReference type="Pfam" id="PF02365">
    <property type="entry name" value="NAM"/>
    <property type="match status" value="1"/>
</dbReference>
<keyword evidence="8" id="KW-1185">Reference proteome</keyword>
<dbReference type="AlphaFoldDB" id="A0A8S0VPX9"/>
<evidence type="ECO:0000256" key="3">
    <source>
        <dbReference type="ARBA" id="ARBA00023163"/>
    </source>
</evidence>
<evidence type="ECO:0000313" key="8">
    <source>
        <dbReference type="Proteomes" id="UP000594638"/>
    </source>
</evidence>
<protein>
    <submittedName>
        <fullName evidence="7">NAC domain-containing 92-like</fullName>
    </submittedName>
</protein>
<evidence type="ECO:0000256" key="4">
    <source>
        <dbReference type="ARBA" id="ARBA00023242"/>
    </source>
</evidence>
<sequence>MEKVSGFSRVDEQIELPPGFRFHPTDEELITHYLSPKVIDSSFSARAIGEVDLNKVEPWDLPWMAKMGEKEWYFFCIRDRKYPTGIRTNRATEAGYWKATGKDREIFSLKILVGMRKTLVFYRGRAPRGEKTDWVMHEYRLEGNYSMHNLPKTAKNEWVISRIFKKSSEGKKENIPGQIRNRNYVANSQQSDLPPLMDLSSDKFTDSHLVSSSSSKKSDIPLATLKSPKVSTPSSVFFAMPFIQNIQDWSSFEVGLGSYEDQELPIISAGNMDLDCLWNC</sequence>
<comment type="caution">
    <text evidence="7">The sequence shown here is derived from an EMBL/GenBank/DDBJ whole genome shotgun (WGS) entry which is preliminary data.</text>
</comment>
<evidence type="ECO:0000256" key="2">
    <source>
        <dbReference type="ARBA" id="ARBA00023125"/>
    </source>
</evidence>
<dbReference type="InterPro" id="IPR036093">
    <property type="entry name" value="NAC_dom_sf"/>
</dbReference>
<keyword evidence="4" id="KW-0539">Nucleus</keyword>
<dbReference type="SUPFAM" id="SSF101941">
    <property type="entry name" value="NAC domain"/>
    <property type="match status" value="1"/>
</dbReference>
<evidence type="ECO:0000313" key="6">
    <source>
        <dbReference type="EMBL" id="CAA3001096.1"/>
    </source>
</evidence>
<reference evidence="7 8" key="1">
    <citation type="submission" date="2019-12" db="EMBL/GenBank/DDBJ databases">
        <authorList>
            <person name="Alioto T."/>
            <person name="Alioto T."/>
            <person name="Gomez Garrido J."/>
        </authorList>
    </citation>
    <scope>NUCLEOTIDE SEQUENCE [LARGE SCALE GENOMIC DNA]</scope>
</reference>
<accession>A0A8S0VPX9</accession>
<keyword evidence="2" id="KW-0238">DNA-binding</keyword>
<dbReference type="FunFam" id="2.170.150.80:FF:000006">
    <property type="entry name" value="NAC domain-containing protein 100-like"/>
    <property type="match status" value="1"/>
</dbReference>
<dbReference type="Gene3D" id="2.170.150.80">
    <property type="entry name" value="NAC domain"/>
    <property type="match status" value="1"/>
</dbReference>
<dbReference type="Gramene" id="OE9A080720T1">
    <property type="protein sequence ID" value="OE9A080720C1"/>
    <property type="gene ID" value="OE9A080720"/>
</dbReference>
<name>A0A8S0VPX9_OLEEU</name>
<dbReference type="PANTHER" id="PTHR31744">
    <property type="entry name" value="PROTEIN CUP-SHAPED COTYLEDON 2-RELATED"/>
    <property type="match status" value="1"/>
</dbReference>
<evidence type="ECO:0000313" key="7">
    <source>
        <dbReference type="EMBL" id="CAA3033731.1"/>
    </source>
</evidence>
<gene>
    <name evidence="7" type="ORF">OLEA9_A034172</name>
    <name evidence="6" type="ORF">OLEA9_A080720</name>
</gene>